<evidence type="ECO:0000313" key="2">
    <source>
        <dbReference type="Proteomes" id="UP000054282"/>
    </source>
</evidence>
<gene>
    <name evidence="1" type="ORF">PFDG_04697</name>
</gene>
<reference evidence="2" key="2">
    <citation type="submission" date="2006-09" db="EMBL/GenBank/DDBJ databases">
        <title>The genome sequence of Plasmodium falciparum Dd2.</title>
        <authorList>
            <consortium name="The Broad Institute Genome Sequencing Platform"/>
            <person name="Birren B."/>
            <person name="Lander E."/>
            <person name="Galagan J."/>
            <person name="Nusbaum C."/>
            <person name="Devon K."/>
            <person name="Henn M."/>
            <person name="Jaffe D."/>
            <person name="Butler J."/>
            <person name="Alvarez P."/>
            <person name="Gnerre S."/>
            <person name="Grabherr M."/>
            <person name="Kleber M."/>
            <person name="Mauceli E."/>
            <person name="Brockman W."/>
            <person name="MacCallum I.A."/>
            <person name="Rounsley S."/>
            <person name="Young S."/>
            <person name="LaButti K."/>
            <person name="Pushparaj V."/>
            <person name="DeCaprio D."/>
            <person name="Crawford M."/>
            <person name="Koehrsen M."/>
            <person name="Engels R."/>
            <person name="Montgomery P."/>
            <person name="Pearson M."/>
            <person name="Howarth C."/>
            <person name="Larson L."/>
            <person name="Luoma S."/>
            <person name="White J."/>
            <person name="Kodira C."/>
            <person name="Zeng Q."/>
            <person name="O'Leary S."/>
            <person name="Yandava C."/>
            <person name="Alvarado L."/>
            <person name="Wirth D."/>
            <person name="Volkman S."/>
            <person name="Hartl D."/>
        </authorList>
    </citation>
    <scope>NUCLEOTIDE SEQUENCE [LARGE SCALE GENOMIC DNA]</scope>
</reference>
<accession>A0A0L7M6I1</accession>
<organism evidence="1 2">
    <name type="scientific">Plasmodium falciparum (isolate Dd2)</name>
    <dbReference type="NCBI Taxonomy" id="57267"/>
    <lineage>
        <taxon>Eukaryota</taxon>
        <taxon>Sar</taxon>
        <taxon>Alveolata</taxon>
        <taxon>Apicomplexa</taxon>
        <taxon>Aconoidasida</taxon>
        <taxon>Haemosporida</taxon>
        <taxon>Plasmodiidae</taxon>
        <taxon>Plasmodium</taxon>
        <taxon>Plasmodium (Laverania)</taxon>
    </lineage>
</organism>
<dbReference type="Proteomes" id="UP000054282">
    <property type="component" value="Unassembled WGS sequence"/>
</dbReference>
<reference evidence="2" key="1">
    <citation type="submission" date="2006-09" db="EMBL/GenBank/DDBJ databases">
        <title>Annotation of Plasmodium falciparum Dd2.</title>
        <authorList>
            <consortium name="The Broad Institute Genome Sequencing Platform"/>
            <person name="Volkman S.K."/>
            <person name="Neafsey D.E."/>
            <person name="Dash A.P."/>
            <person name="Chitnis C.E."/>
            <person name="Hartl D.L."/>
            <person name="Young S.K."/>
            <person name="Zeng Q."/>
            <person name="Koehrsen M."/>
            <person name="Alvarado L."/>
            <person name="Berlin A."/>
            <person name="Borenstein D."/>
            <person name="Chapman S.B."/>
            <person name="Chen Z."/>
            <person name="Engels R."/>
            <person name="Freedman E."/>
            <person name="Gellesch M."/>
            <person name="Goldberg J."/>
            <person name="Griggs A."/>
            <person name="Gujja S."/>
            <person name="Heilman E.R."/>
            <person name="Heiman D.I."/>
            <person name="Howarth C."/>
            <person name="Jen D."/>
            <person name="Larson L."/>
            <person name="Mehta T."/>
            <person name="Neiman D."/>
            <person name="Park D."/>
            <person name="Pearson M."/>
            <person name="Roberts A."/>
            <person name="Saif S."/>
            <person name="Shea T."/>
            <person name="Shenoy N."/>
            <person name="Sisk P."/>
            <person name="Stolte C."/>
            <person name="Sykes S."/>
            <person name="Walk T."/>
            <person name="White J."/>
            <person name="Yandava C."/>
            <person name="Haas B."/>
            <person name="Henn M.R."/>
            <person name="Nusbaum C."/>
            <person name="Birren B."/>
        </authorList>
    </citation>
    <scope>NUCLEOTIDE SEQUENCE [LARGE SCALE GENOMIC DNA]</scope>
</reference>
<dbReference type="EMBL" id="DS016959">
    <property type="protein sequence ID" value="KOB88195.1"/>
    <property type="molecule type" value="Genomic_DNA"/>
</dbReference>
<name>A0A0L7M6I1_PLAF4</name>
<evidence type="ECO:0000313" key="1">
    <source>
        <dbReference type="EMBL" id="KOB88195.1"/>
    </source>
</evidence>
<proteinExistence type="predicted"/>
<dbReference type="KEGG" id="pfd:PFDG_04697"/>
<protein>
    <submittedName>
        <fullName evidence="1">Uncharacterized protein</fullName>
    </submittedName>
</protein>
<dbReference type="AlphaFoldDB" id="A0A0L7M6I1"/>
<sequence>MYIHGKLLKVQLKNGEEHLLPAKLKNIYNTNKNKAKDVTNLKTAQSLVSTTDTLNTFNSLTSTEVKKKLKNNKCSNNNMKSSVFISNKII</sequence>